<evidence type="ECO:0000256" key="3">
    <source>
        <dbReference type="ARBA" id="ARBA00023163"/>
    </source>
</evidence>
<sequence>MAVQRSCPYPRFSLERNQPVSNSRRMLWRSRTDFWGHGPDRREAEAFSFHKLRANEPEEEVEPHGHEEAHFILVLSGGYMSSARDAPIVSATPILIYNPPGTEHQDRFLHGRGSFLAISGGTNSPDMPATCLRDPYGLQQARELASAFTTAEPFMLEARALQLHALVQPKSSDEALAARQPPSWLRRAVELIFTSDAPHLTVAEVARDAGVHPVHLARVFKEYLGCAPGEYLRGCRLEHVARVLGEGLASLADAAQIAGFVDQAHMTRAFRQNYQTTPGRWRKRSNVAPVQDRG</sequence>
<dbReference type="RefSeq" id="WP_097383223.1">
    <property type="nucleotide sequence ID" value="NZ_CP023741.1"/>
</dbReference>
<evidence type="ECO:0000256" key="1">
    <source>
        <dbReference type="ARBA" id="ARBA00023015"/>
    </source>
</evidence>
<dbReference type="PANTHER" id="PTHR46796">
    <property type="entry name" value="HTH-TYPE TRANSCRIPTIONAL ACTIVATOR RHAS-RELATED"/>
    <property type="match status" value="1"/>
</dbReference>
<keyword evidence="3" id="KW-0804">Transcription</keyword>
<dbReference type="GO" id="GO:0003700">
    <property type="term" value="F:DNA-binding transcription factor activity"/>
    <property type="evidence" value="ECO:0007669"/>
    <property type="project" value="InterPro"/>
</dbReference>
<dbReference type="InterPro" id="IPR018060">
    <property type="entry name" value="HTH_AraC"/>
</dbReference>
<organism evidence="5 6">
    <name type="scientific">Sphingobium yanoikuyae</name>
    <name type="common">Sphingomonas yanoikuyae</name>
    <dbReference type="NCBI Taxonomy" id="13690"/>
    <lineage>
        <taxon>Bacteria</taxon>
        <taxon>Pseudomonadati</taxon>
        <taxon>Pseudomonadota</taxon>
        <taxon>Alphaproteobacteria</taxon>
        <taxon>Sphingomonadales</taxon>
        <taxon>Sphingomonadaceae</taxon>
        <taxon>Sphingobium</taxon>
    </lineage>
</organism>
<proteinExistence type="predicted"/>
<evidence type="ECO:0000259" key="4">
    <source>
        <dbReference type="PROSITE" id="PS01124"/>
    </source>
</evidence>
<name>A0A291MY97_SPHYA</name>
<protein>
    <recommendedName>
        <fullName evidence="4">HTH araC/xylS-type domain-containing protein</fullName>
    </recommendedName>
</protein>
<keyword evidence="2" id="KW-0238">DNA-binding</keyword>
<dbReference type="SUPFAM" id="SSF46689">
    <property type="entry name" value="Homeodomain-like"/>
    <property type="match status" value="2"/>
</dbReference>
<keyword evidence="1" id="KW-0805">Transcription regulation</keyword>
<dbReference type="PROSITE" id="PS01124">
    <property type="entry name" value="HTH_ARAC_FAMILY_2"/>
    <property type="match status" value="1"/>
</dbReference>
<dbReference type="EMBL" id="CP023741">
    <property type="protein sequence ID" value="ATI79971.1"/>
    <property type="molecule type" value="Genomic_DNA"/>
</dbReference>
<gene>
    <name evidence="5" type="ORF">A6768_08100</name>
</gene>
<feature type="domain" description="HTH araC/xylS-type" evidence="4">
    <location>
        <begin position="186"/>
        <end position="284"/>
    </location>
</feature>
<dbReference type="GO" id="GO:0043565">
    <property type="term" value="F:sequence-specific DNA binding"/>
    <property type="evidence" value="ECO:0007669"/>
    <property type="project" value="InterPro"/>
</dbReference>
<evidence type="ECO:0000313" key="6">
    <source>
        <dbReference type="Proteomes" id="UP000219422"/>
    </source>
</evidence>
<evidence type="ECO:0000313" key="5">
    <source>
        <dbReference type="EMBL" id="ATI79971.1"/>
    </source>
</evidence>
<dbReference type="InterPro" id="IPR050204">
    <property type="entry name" value="AraC_XylS_family_regulators"/>
</dbReference>
<dbReference type="GeneID" id="57776794"/>
<dbReference type="Pfam" id="PF12833">
    <property type="entry name" value="HTH_18"/>
    <property type="match status" value="1"/>
</dbReference>
<dbReference type="SMART" id="SM00342">
    <property type="entry name" value="HTH_ARAC"/>
    <property type="match status" value="1"/>
</dbReference>
<evidence type="ECO:0000256" key="2">
    <source>
        <dbReference type="ARBA" id="ARBA00023125"/>
    </source>
</evidence>
<dbReference type="PROSITE" id="PS00041">
    <property type="entry name" value="HTH_ARAC_FAMILY_1"/>
    <property type="match status" value="1"/>
</dbReference>
<dbReference type="Gene3D" id="1.10.10.60">
    <property type="entry name" value="Homeodomain-like"/>
    <property type="match status" value="2"/>
</dbReference>
<dbReference type="InterPro" id="IPR018062">
    <property type="entry name" value="HTH_AraC-typ_CS"/>
</dbReference>
<dbReference type="Proteomes" id="UP000219422">
    <property type="component" value="Chromosome"/>
</dbReference>
<dbReference type="KEGG" id="sya:A6768_08100"/>
<accession>A0A291MY97</accession>
<reference evidence="5 6" key="1">
    <citation type="submission" date="2017-10" db="EMBL/GenBank/DDBJ databases">
        <title>Sphingobium yanoikuyae S72.</title>
        <authorList>
            <person name="Sanchez E."/>
            <person name="Bustos P."/>
            <person name="Mendoza P."/>
            <person name="Guo X."/>
            <person name="Mendoza A."/>
        </authorList>
    </citation>
    <scope>NUCLEOTIDE SEQUENCE [LARGE SCALE GENOMIC DNA]</scope>
    <source>
        <strain evidence="5 6">S72</strain>
    </source>
</reference>
<dbReference type="AlphaFoldDB" id="A0A291MY97"/>
<dbReference type="InterPro" id="IPR009057">
    <property type="entry name" value="Homeodomain-like_sf"/>
</dbReference>